<evidence type="ECO:0000313" key="2">
    <source>
        <dbReference type="EMBL" id="SDW16603.1"/>
    </source>
</evidence>
<gene>
    <name evidence="2" type="ORF">SAMN05421882_100449</name>
</gene>
<proteinExistence type="predicted"/>
<sequence length="102" mass="11290">MITTKPINHPSVSSTYRATIKRIGTIPDDTPDDAGGRGRHFKPSETESLPLTPRATSPSVFTILIYGSVVCHPAKSDGRPLGTFQWFTIYSRNYVFLVSLYS</sequence>
<feature type="region of interest" description="Disordered" evidence="1">
    <location>
        <begin position="24"/>
        <end position="53"/>
    </location>
</feature>
<dbReference type="AlphaFoldDB" id="A0A1H2RAV2"/>
<evidence type="ECO:0000256" key="1">
    <source>
        <dbReference type="SAM" id="MobiDB-lite"/>
    </source>
</evidence>
<name>A0A1H2RAV2_9PROT</name>
<reference evidence="2 3" key="1">
    <citation type="submission" date="2016-10" db="EMBL/GenBank/DDBJ databases">
        <authorList>
            <person name="de Groot N.N."/>
        </authorList>
    </citation>
    <scope>NUCLEOTIDE SEQUENCE [LARGE SCALE GENOMIC DNA]</scope>
    <source>
        <strain evidence="2 3">Nm110</strain>
    </source>
</reference>
<organism evidence="2 3">
    <name type="scientific">Nitrosomonas communis</name>
    <dbReference type="NCBI Taxonomy" id="44574"/>
    <lineage>
        <taxon>Bacteria</taxon>
        <taxon>Pseudomonadati</taxon>
        <taxon>Pseudomonadota</taxon>
        <taxon>Betaproteobacteria</taxon>
        <taxon>Nitrosomonadales</taxon>
        <taxon>Nitrosomonadaceae</taxon>
        <taxon>Nitrosomonas</taxon>
    </lineage>
</organism>
<dbReference type="EMBL" id="FNNH01000004">
    <property type="protein sequence ID" value="SDW16603.1"/>
    <property type="molecule type" value="Genomic_DNA"/>
</dbReference>
<evidence type="ECO:0000313" key="3">
    <source>
        <dbReference type="Proteomes" id="UP000183454"/>
    </source>
</evidence>
<dbReference type="Proteomes" id="UP000183454">
    <property type="component" value="Unassembled WGS sequence"/>
</dbReference>
<accession>A0A1H2RAV2</accession>
<protein>
    <submittedName>
        <fullName evidence="2">Uncharacterized protein</fullName>
    </submittedName>
</protein>